<evidence type="ECO:0000256" key="3">
    <source>
        <dbReference type="ARBA" id="ARBA00022553"/>
    </source>
</evidence>
<dbReference type="SMART" id="SM00387">
    <property type="entry name" value="HATPase_c"/>
    <property type="match status" value="1"/>
</dbReference>
<evidence type="ECO:0000259" key="11">
    <source>
        <dbReference type="PROSITE" id="PS50110"/>
    </source>
</evidence>
<dbReference type="InterPro" id="IPR005467">
    <property type="entry name" value="His_kinase_dom"/>
</dbReference>
<accession>A0A2H9PB27</accession>
<dbReference type="EMBL" id="PFMS01000068">
    <property type="protein sequence ID" value="PIZ15899.1"/>
    <property type="molecule type" value="Genomic_DNA"/>
</dbReference>
<evidence type="ECO:0000256" key="2">
    <source>
        <dbReference type="ARBA" id="ARBA00012438"/>
    </source>
</evidence>
<evidence type="ECO:0000313" key="13">
    <source>
        <dbReference type="Proteomes" id="UP000234145"/>
    </source>
</evidence>
<feature type="coiled-coil region" evidence="9">
    <location>
        <begin position="127"/>
        <end position="161"/>
    </location>
</feature>
<comment type="caution">
    <text evidence="12">The sequence shown here is derived from an EMBL/GenBank/DDBJ whole genome shotgun (WGS) entry which is preliminary data.</text>
</comment>
<keyword evidence="4" id="KW-0808">Transferase</keyword>
<keyword evidence="7" id="KW-0804">Transcription</keyword>
<evidence type="ECO:0000256" key="8">
    <source>
        <dbReference type="PROSITE-ProRule" id="PRU00169"/>
    </source>
</evidence>
<dbReference type="Proteomes" id="UP000234145">
    <property type="component" value="Unassembled WGS sequence"/>
</dbReference>
<organism evidence="12 13">
    <name type="scientific">Candidatus Desantisbacteria bacterium CG_4_10_14_0_8_um_filter_39_17</name>
    <dbReference type="NCBI Taxonomy" id="1974542"/>
    <lineage>
        <taxon>Bacteria</taxon>
        <taxon>Candidatus Desantisiibacteriota</taxon>
    </lineage>
</organism>
<dbReference type="SMART" id="SM00065">
    <property type="entry name" value="GAF"/>
    <property type="match status" value="1"/>
</dbReference>
<dbReference type="AlphaFoldDB" id="A0A2H9PB27"/>
<evidence type="ECO:0000256" key="5">
    <source>
        <dbReference type="ARBA" id="ARBA00022777"/>
    </source>
</evidence>
<dbReference type="PRINTS" id="PR00344">
    <property type="entry name" value="BCTRLSENSOR"/>
</dbReference>
<dbReference type="Gene3D" id="3.30.565.10">
    <property type="entry name" value="Histidine kinase-like ATPase, C-terminal domain"/>
    <property type="match status" value="1"/>
</dbReference>
<dbReference type="InterPro" id="IPR003018">
    <property type="entry name" value="GAF"/>
</dbReference>
<evidence type="ECO:0000256" key="9">
    <source>
        <dbReference type="SAM" id="Coils"/>
    </source>
</evidence>
<dbReference type="InterPro" id="IPR004358">
    <property type="entry name" value="Sig_transdc_His_kin-like_C"/>
</dbReference>
<gene>
    <name evidence="12" type="ORF">COY51_04050</name>
</gene>
<evidence type="ECO:0000256" key="4">
    <source>
        <dbReference type="ARBA" id="ARBA00022679"/>
    </source>
</evidence>
<feature type="domain" description="Response regulatory" evidence="11">
    <location>
        <begin position="11"/>
        <end position="125"/>
    </location>
</feature>
<protein>
    <recommendedName>
        <fullName evidence="2">histidine kinase</fullName>
        <ecNumber evidence="2">2.7.13.3</ecNumber>
    </recommendedName>
</protein>
<dbReference type="InterPro" id="IPR011006">
    <property type="entry name" value="CheY-like_superfamily"/>
</dbReference>
<evidence type="ECO:0000259" key="10">
    <source>
        <dbReference type="PROSITE" id="PS50109"/>
    </source>
</evidence>
<dbReference type="PANTHER" id="PTHR43547">
    <property type="entry name" value="TWO-COMPONENT HISTIDINE KINASE"/>
    <property type="match status" value="1"/>
</dbReference>
<dbReference type="Pfam" id="PF00512">
    <property type="entry name" value="HisKA"/>
    <property type="match status" value="1"/>
</dbReference>
<dbReference type="Pfam" id="PF00072">
    <property type="entry name" value="Response_reg"/>
    <property type="match status" value="1"/>
</dbReference>
<dbReference type="SUPFAM" id="SSF47384">
    <property type="entry name" value="Homodimeric domain of signal transducing histidine kinase"/>
    <property type="match status" value="1"/>
</dbReference>
<evidence type="ECO:0000256" key="7">
    <source>
        <dbReference type="ARBA" id="ARBA00023163"/>
    </source>
</evidence>
<dbReference type="InterPro" id="IPR003661">
    <property type="entry name" value="HisK_dim/P_dom"/>
</dbReference>
<dbReference type="SMART" id="SM00388">
    <property type="entry name" value="HisKA"/>
    <property type="match status" value="1"/>
</dbReference>
<evidence type="ECO:0000256" key="6">
    <source>
        <dbReference type="ARBA" id="ARBA00023015"/>
    </source>
</evidence>
<dbReference type="InterPro" id="IPR003594">
    <property type="entry name" value="HATPase_dom"/>
</dbReference>
<dbReference type="Pfam" id="PF13185">
    <property type="entry name" value="GAF_2"/>
    <property type="match status" value="1"/>
</dbReference>
<dbReference type="Gene3D" id="3.40.50.2300">
    <property type="match status" value="1"/>
</dbReference>
<dbReference type="SMART" id="SM00448">
    <property type="entry name" value="REC"/>
    <property type="match status" value="1"/>
</dbReference>
<keyword evidence="3 8" id="KW-0597">Phosphoprotein</keyword>
<dbReference type="PROSITE" id="PS50109">
    <property type="entry name" value="HIS_KIN"/>
    <property type="match status" value="1"/>
</dbReference>
<keyword evidence="6" id="KW-0805">Transcription regulation</keyword>
<dbReference type="SUPFAM" id="SSF55781">
    <property type="entry name" value="GAF domain-like"/>
    <property type="match status" value="1"/>
</dbReference>
<dbReference type="FunFam" id="3.40.50.2300:FF:000018">
    <property type="entry name" value="DNA-binding transcriptional regulator NtrC"/>
    <property type="match status" value="1"/>
</dbReference>
<dbReference type="GO" id="GO:0000155">
    <property type="term" value="F:phosphorelay sensor kinase activity"/>
    <property type="evidence" value="ECO:0007669"/>
    <property type="project" value="InterPro"/>
</dbReference>
<dbReference type="InterPro" id="IPR036097">
    <property type="entry name" value="HisK_dim/P_sf"/>
</dbReference>
<dbReference type="PROSITE" id="PS50110">
    <property type="entry name" value="RESPONSE_REGULATORY"/>
    <property type="match status" value="1"/>
</dbReference>
<reference evidence="13" key="1">
    <citation type="submission" date="2017-09" db="EMBL/GenBank/DDBJ databases">
        <title>Depth-based differentiation of microbial function through sediment-hosted aquifers and enrichment of novel symbionts in the deep terrestrial subsurface.</title>
        <authorList>
            <person name="Probst A.J."/>
            <person name="Ladd B."/>
            <person name="Jarett J.K."/>
            <person name="Geller-Mcgrath D.E."/>
            <person name="Sieber C.M.K."/>
            <person name="Emerson J.B."/>
            <person name="Anantharaman K."/>
            <person name="Thomas B.C."/>
            <person name="Malmstrom R."/>
            <person name="Stieglmeier M."/>
            <person name="Klingl A."/>
            <person name="Woyke T."/>
            <person name="Ryan C.M."/>
            <person name="Banfield J.F."/>
        </authorList>
    </citation>
    <scope>NUCLEOTIDE SEQUENCE [LARGE SCALE GENOMIC DNA]</scope>
</reference>
<dbReference type="SUPFAM" id="SSF52172">
    <property type="entry name" value="CheY-like"/>
    <property type="match status" value="1"/>
</dbReference>
<dbReference type="InterPro" id="IPR001789">
    <property type="entry name" value="Sig_transdc_resp-reg_receiver"/>
</dbReference>
<dbReference type="CDD" id="cd00082">
    <property type="entry name" value="HisKA"/>
    <property type="match status" value="1"/>
</dbReference>
<dbReference type="Pfam" id="PF02518">
    <property type="entry name" value="HATPase_c"/>
    <property type="match status" value="1"/>
</dbReference>
<evidence type="ECO:0000313" key="12">
    <source>
        <dbReference type="EMBL" id="PIZ15899.1"/>
    </source>
</evidence>
<sequence length="561" mass="63132">MNQQGFKMKEKILIVEDEKDTREGLCELLEAEGYDCLGTGDGNVALGELKKGKLNLIITDLKMPGMDGIELLHHIRRINSTLPIIIITAYPSLESTIQALKEGAYDYITKPFNIEEIRLTVKRCLERESLIAAKEQLLGDLQMANEELKKVNEELIEEKNLKISALYETSKTIEAIFELNLLLELIVKMITRIMKVKICSLMLIDEKQGDLIIRAAQGLQDNVIKETRIKIGEGISGWVAQTGEPLLIEDIEQNLRFKKKSEERYITKSILSVPMKIKGKTTGVINVNNKISGEVFNEDDQNMLLALSTQISVVIENAYLYNKLDQAHEELKKTQEELVRSEKLATAGELAAAVAHEIRNPLSIIGMSIQHLQDKLTSEDPYRELTNVVMNNVQRLDKISKRLIEFARPHPLHLSSYDINKILTQTLNLMKRKCISQKVKIIKNYQHNLPLVSIDEEHMEEVFLNIINNALYAMQGGGVLKVRTWLEPEENEVKIALADTGPGILAENLDKIFNPFFTTRADGTGLGLSIVQRIINEHGGSISVQSQSGTTFTISLPLASR</sequence>
<dbReference type="Gene3D" id="1.10.287.130">
    <property type="match status" value="1"/>
</dbReference>
<evidence type="ECO:0000256" key="1">
    <source>
        <dbReference type="ARBA" id="ARBA00000085"/>
    </source>
</evidence>
<feature type="modified residue" description="4-aspartylphosphate" evidence="8">
    <location>
        <position position="60"/>
    </location>
</feature>
<feature type="coiled-coil region" evidence="9">
    <location>
        <begin position="317"/>
        <end position="344"/>
    </location>
</feature>
<comment type="catalytic activity">
    <reaction evidence="1">
        <text>ATP + protein L-histidine = ADP + protein N-phospho-L-histidine.</text>
        <dbReference type="EC" id="2.7.13.3"/>
    </reaction>
</comment>
<name>A0A2H9PB27_9BACT</name>
<dbReference type="EC" id="2.7.13.3" evidence="2"/>
<dbReference type="InterPro" id="IPR029016">
    <property type="entry name" value="GAF-like_dom_sf"/>
</dbReference>
<keyword evidence="5" id="KW-0418">Kinase</keyword>
<dbReference type="SUPFAM" id="SSF55874">
    <property type="entry name" value="ATPase domain of HSP90 chaperone/DNA topoisomerase II/histidine kinase"/>
    <property type="match status" value="1"/>
</dbReference>
<proteinExistence type="predicted"/>
<dbReference type="PANTHER" id="PTHR43547:SF2">
    <property type="entry name" value="HYBRID SIGNAL TRANSDUCTION HISTIDINE KINASE C"/>
    <property type="match status" value="1"/>
</dbReference>
<dbReference type="InterPro" id="IPR036890">
    <property type="entry name" value="HATPase_C_sf"/>
</dbReference>
<feature type="domain" description="Histidine kinase" evidence="10">
    <location>
        <begin position="353"/>
        <end position="560"/>
    </location>
</feature>
<keyword evidence="9" id="KW-0175">Coiled coil</keyword>
<dbReference type="Gene3D" id="3.30.450.40">
    <property type="match status" value="1"/>
</dbReference>